<dbReference type="Gene3D" id="3.30.420.10">
    <property type="entry name" value="Ribonuclease H-like superfamily/Ribonuclease H"/>
    <property type="match status" value="1"/>
</dbReference>
<evidence type="ECO:0000256" key="1">
    <source>
        <dbReference type="PROSITE-ProRule" id="PRU00047"/>
    </source>
</evidence>
<dbReference type="GO" id="GO:0008270">
    <property type="term" value="F:zinc ion binding"/>
    <property type="evidence" value="ECO:0007669"/>
    <property type="project" value="UniProtKB-KW"/>
</dbReference>
<dbReference type="InterPro" id="IPR012337">
    <property type="entry name" value="RNaseH-like_sf"/>
</dbReference>
<evidence type="ECO:0000313" key="4">
    <source>
        <dbReference type="EMBL" id="KAF5934507.1"/>
    </source>
</evidence>
<feature type="domain" description="CCHC-type" evidence="3">
    <location>
        <begin position="236"/>
        <end position="249"/>
    </location>
</feature>
<dbReference type="Pfam" id="PF00098">
    <property type="entry name" value="zf-CCHC"/>
    <property type="match status" value="1"/>
</dbReference>
<proteinExistence type="predicted"/>
<dbReference type="Proteomes" id="UP000593564">
    <property type="component" value="Unassembled WGS sequence"/>
</dbReference>
<dbReference type="PROSITE" id="PS50158">
    <property type="entry name" value="ZF_CCHC"/>
    <property type="match status" value="1"/>
</dbReference>
<gene>
    <name evidence="4" type="ORF">HYC85_030678</name>
</gene>
<evidence type="ECO:0000313" key="5">
    <source>
        <dbReference type="Proteomes" id="UP000593564"/>
    </source>
</evidence>
<evidence type="ECO:0000256" key="2">
    <source>
        <dbReference type="SAM" id="MobiDB-lite"/>
    </source>
</evidence>
<dbReference type="InterPro" id="IPR001878">
    <property type="entry name" value="Znf_CCHC"/>
</dbReference>
<protein>
    <recommendedName>
        <fullName evidence="3">CCHC-type domain-containing protein</fullName>
    </recommendedName>
</protein>
<evidence type="ECO:0000259" key="3">
    <source>
        <dbReference type="PROSITE" id="PS50158"/>
    </source>
</evidence>
<accession>A0A7J7G1Z6</accession>
<feature type="compositionally biased region" description="Low complexity" evidence="2">
    <location>
        <begin position="680"/>
        <end position="696"/>
    </location>
</feature>
<dbReference type="AlphaFoldDB" id="A0A7J7G1Z6"/>
<reference evidence="5" key="1">
    <citation type="journal article" date="2020" name="Nat. Commun.">
        <title>Genome assembly of wild tea tree DASZ reveals pedigree and selection history of tea varieties.</title>
        <authorList>
            <person name="Zhang W."/>
            <person name="Zhang Y."/>
            <person name="Qiu H."/>
            <person name="Guo Y."/>
            <person name="Wan H."/>
            <person name="Zhang X."/>
            <person name="Scossa F."/>
            <person name="Alseekh S."/>
            <person name="Zhang Q."/>
            <person name="Wang P."/>
            <person name="Xu L."/>
            <person name="Schmidt M.H."/>
            <person name="Jia X."/>
            <person name="Li D."/>
            <person name="Zhu A."/>
            <person name="Guo F."/>
            <person name="Chen W."/>
            <person name="Ni D."/>
            <person name="Usadel B."/>
            <person name="Fernie A.R."/>
            <person name="Wen W."/>
        </authorList>
    </citation>
    <scope>NUCLEOTIDE SEQUENCE [LARGE SCALE GENOMIC DNA]</scope>
    <source>
        <strain evidence="5">cv. G240</strain>
    </source>
</reference>
<dbReference type="SUPFAM" id="SSF53098">
    <property type="entry name" value="Ribonuclease H-like"/>
    <property type="match status" value="1"/>
</dbReference>
<comment type="caution">
    <text evidence="4">The sequence shown here is derived from an EMBL/GenBank/DDBJ whole genome shotgun (WGS) entry which is preliminary data.</text>
</comment>
<name>A0A7J7G1Z6_CAMSI</name>
<dbReference type="GO" id="GO:0003676">
    <property type="term" value="F:nucleic acid binding"/>
    <property type="evidence" value="ECO:0007669"/>
    <property type="project" value="InterPro"/>
</dbReference>
<feature type="region of interest" description="Disordered" evidence="2">
    <location>
        <begin position="680"/>
        <end position="700"/>
    </location>
</feature>
<sequence>MACLYVKVGIRIFKKASTLSPAIVDFVQKNIDLYVERRSPGGYNNVAYGHEALAWGKQYCGPGPHPREIIPLPMREICYPVPEATWSETRLRVDDLESLFCRPTIVPPEEVPERVQWSTMENARSDDAAGSSEARISRMEQMLTTLTELSTYMEVLDRALMTKATLAAMKQSKAPTITKWRGKRSGNKSRKGSSFGSKKQNTGSSSSSSQSSGSIPNCPNCGRKHRGVCYRASEACYRCGKVGHMMKDCLLGSENANCPTASSTGSTSVTTSNARTNVRVSDRHPKFTLKFWQSLQQALGTELRLSSAYQPQTDGQSEWTIQTLEDMDPLHVIEPTHVLLKDDYTYEEWPIQIGNRRIKRLRNKEIPLVKVDWQNHGGTYATWEIEEDMMKKYLDLFPLDPVFLQMEGANLEIPEFYFSARATDPMLERPLYTAQTKKVVLKRPLTCLNIHSSEGSCARARPLFSAYLTKRPGSGSRLRVDDLESLFCRPTIVPPEEVPERVQRSSFNESDMRPSMKEVLEVFDEISSVGYDRKVSKEVDISADHVVLLKSDPLMLSPNSLRENWIFRHHTCSANANLIVADHAVEASETEIDHAIVIIIIFRAYEFGMSVRAWKAPLEREMLASRTFADIDVRSNGNSYARASGHMMCWAGLLQVGCVWEPCVAAQNFGPSLERGVGRSSESGFVSGGSSQSGSLERAVAPGSGPESCLSWLERASFARAVWVFLRSIETFLARARVFCVWSLERPSLRSSERCISTGLWLTLYGNIIFRYRKHATSKDIAGRLVAGIDVDWILEFLGVLLEKHLINAVSNRNSSNASGLSLSGNEVRCQDEEEELGVVDLRGRKYRYRVRFRQCRRELGRPMWPSQ</sequence>
<dbReference type="PANTHER" id="PTHR46148:SF60">
    <property type="entry name" value="CHROMO DOMAIN-CONTAINING PROTEIN"/>
    <property type="match status" value="1"/>
</dbReference>
<organism evidence="4 5">
    <name type="scientific">Camellia sinensis</name>
    <name type="common">Tea plant</name>
    <name type="synonym">Thea sinensis</name>
    <dbReference type="NCBI Taxonomy" id="4442"/>
    <lineage>
        <taxon>Eukaryota</taxon>
        <taxon>Viridiplantae</taxon>
        <taxon>Streptophyta</taxon>
        <taxon>Embryophyta</taxon>
        <taxon>Tracheophyta</taxon>
        <taxon>Spermatophyta</taxon>
        <taxon>Magnoliopsida</taxon>
        <taxon>eudicotyledons</taxon>
        <taxon>Gunneridae</taxon>
        <taxon>Pentapetalae</taxon>
        <taxon>asterids</taxon>
        <taxon>Ericales</taxon>
        <taxon>Theaceae</taxon>
        <taxon>Camellia</taxon>
    </lineage>
</organism>
<feature type="region of interest" description="Disordered" evidence="2">
    <location>
        <begin position="171"/>
        <end position="217"/>
    </location>
</feature>
<dbReference type="PANTHER" id="PTHR46148">
    <property type="entry name" value="CHROMO DOMAIN-CONTAINING PROTEIN"/>
    <property type="match status" value="1"/>
</dbReference>
<keyword evidence="1" id="KW-0862">Zinc</keyword>
<feature type="compositionally biased region" description="Low complexity" evidence="2">
    <location>
        <begin position="192"/>
        <end position="214"/>
    </location>
</feature>
<reference evidence="4 5" key="2">
    <citation type="submission" date="2020-07" db="EMBL/GenBank/DDBJ databases">
        <title>Genome assembly of wild tea tree DASZ reveals pedigree and selection history of tea varieties.</title>
        <authorList>
            <person name="Zhang W."/>
        </authorList>
    </citation>
    <scope>NUCLEOTIDE SEQUENCE [LARGE SCALE GENOMIC DNA]</scope>
    <source>
        <strain evidence="5">cv. G240</strain>
        <tissue evidence="4">Leaf</tissue>
    </source>
</reference>
<feature type="compositionally biased region" description="Basic residues" evidence="2">
    <location>
        <begin position="180"/>
        <end position="191"/>
    </location>
</feature>
<keyword evidence="5" id="KW-1185">Reference proteome</keyword>
<dbReference type="EMBL" id="JACBKZ010000014">
    <property type="protein sequence ID" value="KAF5934507.1"/>
    <property type="molecule type" value="Genomic_DNA"/>
</dbReference>
<keyword evidence="1" id="KW-0479">Metal-binding</keyword>
<dbReference type="SMART" id="SM00343">
    <property type="entry name" value="ZnF_C2HC"/>
    <property type="match status" value="1"/>
</dbReference>
<keyword evidence="1" id="KW-0863">Zinc-finger</keyword>
<dbReference type="InterPro" id="IPR036397">
    <property type="entry name" value="RNaseH_sf"/>
</dbReference>